<gene>
    <name evidence="1" type="ORF">UFOPK3331_02049</name>
</gene>
<dbReference type="AlphaFoldDB" id="A0A6J5ZZJ0"/>
<reference evidence="1" key="1">
    <citation type="submission" date="2020-05" db="EMBL/GenBank/DDBJ databases">
        <authorList>
            <person name="Chiriac C."/>
            <person name="Salcher M."/>
            <person name="Ghai R."/>
            <person name="Kavagutti S V."/>
        </authorList>
    </citation>
    <scope>NUCLEOTIDE SEQUENCE</scope>
</reference>
<accession>A0A6J5ZZJ0</accession>
<evidence type="ECO:0000313" key="1">
    <source>
        <dbReference type="EMBL" id="CAB4346948.1"/>
    </source>
</evidence>
<dbReference type="EMBL" id="CAESAL010000135">
    <property type="protein sequence ID" value="CAB4346948.1"/>
    <property type="molecule type" value="Genomic_DNA"/>
</dbReference>
<organism evidence="1">
    <name type="scientific">freshwater metagenome</name>
    <dbReference type="NCBI Taxonomy" id="449393"/>
    <lineage>
        <taxon>unclassified sequences</taxon>
        <taxon>metagenomes</taxon>
        <taxon>ecological metagenomes</taxon>
    </lineage>
</organism>
<protein>
    <submittedName>
        <fullName evidence="1">Unannotated protein</fullName>
    </submittedName>
</protein>
<proteinExistence type="predicted"/>
<name>A0A6J5ZZJ0_9ZZZZ</name>
<sequence length="370" mass="41626">MESALAMAELAELIAAINTDADDPRWNFDSDLDRASYREFAMHCLHHSLQFWLEADPLRPRWNRWFMPNKKLLGDNPDTVYYGTVIDPTKSYRIRGNIENACYTSFTVEIGTAGGTMSQKLGHTLNDTEFEVDAAGNYELIASPQGSGPNWLRLDPEAGSITTRHYFEWKRCAALDPSLHIPLLIEPLDDPGPPPVPDDAAVAANIRRAITFLRSVTADWGHNPMPPGAIPWVSAEPNAFTNPPAHDGNLGIGYAATDNIYRSSRWKLAPDEALEIRGSWPRCTFANIVLFNNHMQTPNYDRRLVSLNRVQTEVADDGSWRMILAHSDPGLPNWLDTRGLEHGTMFWRFLIPTEPLTQLETRVVKFSDLS</sequence>